<feature type="domain" description="ATPase F1/V1/A1 complex alpha/beta subunit N-terminal" evidence="17">
    <location>
        <begin position="25"/>
        <end position="93"/>
    </location>
</feature>
<dbReference type="SUPFAM" id="SSF52540">
    <property type="entry name" value="P-loop containing nucleoside triphosphate hydrolases"/>
    <property type="match status" value="1"/>
</dbReference>
<evidence type="ECO:0000256" key="14">
    <source>
        <dbReference type="HAMAP-Rule" id="MF_01346"/>
    </source>
</evidence>
<sequence>MDIRAAEISAILKSQIANFGVEADVSDVGQVLSVGDGIARIHGLDNVQAGEMIEFPKAGVKGMALNLERDNVGAVIFGADAQIAEGDEVRRLGEIVDVPVGKGLLGRVVNPLGEPIDGKGPIQFTERRRVDVKAPGIIPRKSVHEPMQTGLKAIDTLIPVGRGQRELIIGDRQVGKTAVAVDTILNQKSVNAAGAAESDKLYCIYVAIGQKRSTVAQIVKTLEERGALEYTIVVAATASEPAPLQFLAPFSGTAMGEYFRDNGMHALIVYDDLSKQAVAYRQMSLLLRRPPGREAYPGDVFYLHSRLLERSAKLNEENGSGSMTALPLIETQANDVSAYIPTNVISITDGQIFLESDLFYQGIRPAVNVGISVSRVGSSAQIKAMKQVAGSIKGELAQYREMAAFAKFGSDLDVSTQRLLARGARLTELLKQPQYSPLTVEEQVVSIYAGTRGYLDNVAVGDIQRFETELLARMHSAHQSILDAIKSTKALSKELEAELKAAIEAFAKTFA</sequence>
<evidence type="ECO:0000313" key="18">
    <source>
        <dbReference type="EMBL" id="MEQ7155010.1"/>
    </source>
</evidence>
<evidence type="ECO:0000313" key="19">
    <source>
        <dbReference type="Proteomes" id="UP001445732"/>
    </source>
</evidence>
<name>A0ABV1NN09_9CAUL</name>
<evidence type="ECO:0000256" key="8">
    <source>
        <dbReference type="ARBA" id="ARBA00022967"/>
    </source>
</evidence>
<dbReference type="Pfam" id="PF00006">
    <property type="entry name" value="ATP-synt_ab"/>
    <property type="match status" value="1"/>
</dbReference>
<organism evidence="18 19">
    <name type="scientific">Brevundimonas aurifodinae</name>
    <dbReference type="NCBI Taxonomy" id="1508312"/>
    <lineage>
        <taxon>Bacteria</taxon>
        <taxon>Pseudomonadati</taxon>
        <taxon>Pseudomonadota</taxon>
        <taxon>Alphaproteobacteria</taxon>
        <taxon>Caulobacterales</taxon>
        <taxon>Caulobacteraceae</taxon>
        <taxon>Brevundimonas</taxon>
    </lineage>
</organism>
<feature type="domain" description="ATPase F1/V1/A1 complex alpha/beta subunit nucleotide-binding" evidence="15">
    <location>
        <begin position="150"/>
        <end position="374"/>
    </location>
</feature>
<accession>A0ABV1NN09</accession>
<evidence type="ECO:0000256" key="1">
    <source>
        <dbReference type="ARBA" id="ARBA00003784"/>
    </source>
</evidence>
<dbReference type="PROSITE" id="PS00152">
    <property type="entry name" value="ATPASE_ALPHA_BETA"/>
    <property type="match status" value="1"/>
</dbReference>
<evidence type="ECO:0000256" key="6">
    <source>
        <dbReference type="ARBA" id="ARBA00022781"/>
    </source>
</evidence>
<dbReference type="SUPFAM" id="SSF47917">
    <property type="entry name" value="C-terminal domain of alpha and beta subunits of F1 ATP synthase"/>
    <property type="match status" value="1"/>
</dbReference>
<feature type="binding site" evidence="14">
    <location>
        <begin position="170"/>
        <end position="177"/>
    </location>
    <ligand>
        <name>ATP</name>
        <dbReference type="ChEBI" id="CHEBI:30616"/>
    </ligand>
</feature>
<dbReference type="InterPro" id="IPR027417">
    <property type="entry name" value="P-loop_NTPase"/>
</dbReference>
<dbReference type="InterPro" id="IPR020003">
    <property type="entry name" value="ATPase_a/bsu_AS"/>
</dbReference>
<dbReference type="PANTHER" id="PTHR48082:SF2">
    <property type="entry name" value="ATP SYNTHASE SUBUNIT ALPHA, MITOCHONDRIAL"/>
    <property type="match status" value="1"/>
</dbReference>
<dbReference type="Gene3D" id="2.40.30.20">
    <property type="match status" value="1"/>
</dbReference>
<dbReference type="CDD" id="cd01132">
    <property type="entry name" value="F1-ATPase_alpha_CD"/>
    <property type="match status" value="1"/>
</dbReference>
<dbReference type="InterPro" id="IPR036121">
    <property type="entry name" value="ATPase_F1/V1/A1_a/bsu_N_sf"/>
</dbReference>
<dbReference type="HAMAP" id="MF_01346">
    <property type="entry name" value="ATP_synth_alpha_bact"/>
    <property type="match status" value="1"/>
</dbReference>
<evidence type="ECO:0000256" key="11">
    <source>
        <dbReference type="ARBA" id="ARBA00023196"/>
    </source>
</evidence>
<keyword evidence="8 14" id="KW-1278">Translocase</keyword>
<dbReference type="CDD" id="cd18113">
    <property type="entry name" value="ATP-synt_F1_alpha_C"/>
    <property type="match status" value="1"/>
</dbReference>
<evidence type="ECO:0000256" key="3">
    <source>
        <dbReference type="ARBA" id="ARBA00008936"/>
    </source>
</evidence>
<feature type="domain" description="ATP synthase alpha subunit C-terminal" evidence="16">
    <location>
        <begin position="381"/>
        <end position="506"/>
    </location>
</feature>
<dbReference type="InterPro" id="IPR000194">
    <property type="entry name" value="ATPase_F1/V1/A1_a/bsu_nucl-bd"/>
</dbReference>
<dbReference type="NCBIfam" id="NF009884">
    <property type="entry name" value="PRK13343.1"/>
    <property type="match status" value="1"/>
</dbReference>
<dbReference type="InterPro" id="IPR000793">
    <property type="entry name" value="ATP_synth_asu_C"/>
</dbReference>
<keyword evidence="14" id="KW-1003">Cell membrane</keyword>
<dbReference type="Gene3D" id="1.20.150.20">
    <property type="entry name" value="ATP synthase alpha/beta chain, C-terminal domain"/>
    <property type="match status" value="1"/>
</dbReference>
<evidence type="ECO:0000256" key="5">
    <source>
        <dbReference type="ARBA" id="ARBA00022741"/>
    </source>
</evidence>
<dbReference type="InterPro" id="IPR005294">
    <property type="entry name" value="ATP_synth_F1_asu"/>
</dbReference>
<dbReference type="EC" id="7.1.2.2" evidence="14"/>
<evidence type="ECO:0000259" key="16">
    <source>
        <dbReference type="Pfam" id="PF00306"/>
    </source>
</evidence>
<keyword evidence="6 14" id="KW-0375">Hydrogen ion transport</keyword>
<dbReference type="SUPFAM" id="SSF50615">
    <property type="entry name" value="N-terminal domain of alpha and beta subunits of F1 ATP synthase"/>
    <property type="match status" value="1"/>
</dbReference>
<keyword evidence="19" id="KW-1185">Reference proteome</keyword>
<evidence type="ECO:0000256" key="2">
    <source>
        <dbReference type="ARBA" id="ARBA00004370"/>
    </source>
</evidence>
<keyword evidence="7 14" id="KW-0067">ATP-binding</keyword>
<dbReference type="InterPro" id="IPR004100">
    <property type="entry name" value="ATPase_F1/V1/A1_a/bsu_N"/>
</dbReference>
<comment type="caution">
    <text evidence="18">The sequence shown here is derived from an EMBL/GenBank/DDBJ whole genome shotgun (WGS) entry which is preliminary data.</text>
</comment>
<evidence type="ECO:0000256" key="12">
    <source>
        <dbReference type="ARBA" id="ARBA00023310"/>
    </source>
</evidence>
<comment type="function">
    <text evidence="1 14">Produces ATP from ADP in the presence of a proton gradient across the membrane. The alpha chain is a regulatory subunit.</text>
</comment>
<proteinExistence type="inferred from homology"/>
<dbReference type="Pfam" id="PF00306">
    <property type="entry name" value="ATP-synt_ab_C"/>
    <property type="match status" value="1"/>
</dbReference>
<evidence type="ECO:0000259" key="15">
    <source>
        <dbReference type="Pfam" id="PF00006"/>
    </source>
</evidence>
<reference evidence="18 19" key="1">
    <citation type="submission" date="2024-06" db="EMBL/GenBank/DDBJ databases">
        <title>Brevundimonas sp. C11.</title>
        <authorList>
            <person name="Maltman C."/>
        </authorList>
    </citation>
    <scope>NUCLEOTIDE SEQUENCE [LARGE SCALE GENOMIC DNA]</scope>
    <source>
        <strain evidence="18 19">C11</strain>
    </source>
</reference>
<keyword evidence="11 14" id="KW-0139">CF(1)</keyword>
<comment type="similarity">
    <text evidence="3 14">Belongs to the ATPase alpha/beta chains family.</text>
</comment>
<dbReference type="InterPro" id="IPR038376">
    <property type="entry name" value="ATP_synth_asu_C_sf"/>
</dbReference>
<keyword evidence="9 14" id="KW-0406">Ion transport</keyword>
<comment type="catalytic activity">
    <reaction evidence="14">
        <text>ATP + H2O + 4 H(+)(in) = ADP + phosphate + 5 H(+)(out)</text>
        <dbReference type="Rhea" id="RHEA:57720"/>
        <dbReference type="ChEBI" id="CHEBI:15377"/>
        <dbReference type="ChEBI" id="CHEBI:15378"/>
        <dbReference type="ChEBI" id="CHEBI:30616"/>
        <dbReference type="ChEBI" id="CHEBI:43474"/>
        <dbReference type="ChEBI" id="CHEBI:456216"/>
        <dbReference type="EC" id="7.1.2.2"/>
    </reaction>
</comment>
<evidence type="ECO:0000259" key="17">
    <source>
        <dbReference type="Pfam" id="PF02874"/>
    </source>
</evidence>
<gene>
    <name evidence="14 18" type="primary">atpA</name>
    <name evidence="18" type="ORF">ABN401_07280</name>
</gene>
<keyword evidence="4 14" id="KW-0813">Transport</keyword>
<dbReference type="CDD" id="cd18116">
    <property type="entry name" value="ATP-synt_F1_alpha_N"/>
    <property type="match status" value="1"/>
</dbReference>
<keyword evidence="12 14" id="KW-0066">ATP synthesis</keyword>
<keyword evidence="5 14" id="KW-0547">Nucleotide-binding</keyword>
<dbReference type="PANTHER" id="PTHR48082">
    <property type="entry name" value="ATP SYNTHASE SUBUNIT ALPHA, MITOCHONDRIAL"/>
    <property type="match status" value="1"/>
</dbReference>
<protein>
    <recommendedName>
        <fullName evidence="14">ATP synthase subunit alpha</fullName>
        <ecNumber evidence="14">7.1.2.2</ecNumber>
    </recommendedName>
    <alternativeName>
        <fullName evidence="14">ATP synthase F1 sector subunit alpha</fullName>
    </alternativeName>
    <alternativeName>
        <fullName evidence="14">F-ATPase subunit alpha</fullName>
    </alternativeName>
</protein>
<comment type="subcellular location">
    <subcellularLocation>
        <location evidence="14">Cell membrane</location>
        <topology evidence="14">Peripheral membrane protein</topology>
    </subcellularLocation>
    <subcellularLocation>
        <location evidence="2">Membrane</location>
    </subcellularLocation>
</comment>
<dbReference type="Gene3D" id="3.40.50.300">
    <property type="entry name" value="P-loop containing nucleotide triphosphate hydrolases"/>
    <property type="match status" value="1"/>
</dbReference>
<evidence type="ECO:0000256" key="9">
    <source>
        <dbReference type="ARBA" id="ARBA00023065"/>
    </source>
</evidence>
<dbReference type="PIRSF" id="PIRSF039088">
    <property type="entry name" value="F_ATPase_subunit_alpha"/>
    <property type="match status" value="1"/>
</dbReference>
<dbReference type="NCBIfam" id="TIGR00962">
    <property type="entry name" value="atpA"/>
    <property type="match status" value="1"/>
</dbReference>
<dbReference type="EMBL" id="JBEGDD010000005">
    <property type="protein sequence ID" value="MEQ7155010.1"/>
    <property type="molecule type" value="Genomic_DNA"/>
</dbReference>
<evidence type="ECO:0000256" key="13">
    <source>
        <dbReference type="ARBA" id="ARBA00026013"/>
    </source>
</evidence>
<dbReference type="Proteomes" id="UP001445732">
    <property type="component" value="Unassembled WGS sequence"/>
</dbReference>
<dbReference type="Pfam" id="PF02874">
    <property type="entry name" value="ATP-synt_ab_N"/>
    <property type="match status" value="1"/>
</dbReference>
<dbReference type="RefSeq" id="WP_349684175.1">
    <property type="nucleotide sequence ID" value="NZ_JBEGDD010000005.1"/>
</dbReference>
<evidence type="ECO:0000256" key="7">
    <source>
        <dbReference type="ARBA" id="ARBA00022840"/>
    </source>
</evidence>
<dbReference type="InterPro" id="IPR023366">
    <property type="entry name" value="ATP_synth_asu-like_sf"/>
</dbReference>
<evidence type="ECO:0000256" key="4">
    <source>
        <dbReference type="ARBA" id="ARBA00022448"/>
    </source>
</evidence>
<dbReference type="InterPro" id="IPR033732">
    <property type="entry name" value="ATP_synth_F1_a_nt-bd_dom"/>
</dbReference>
<feature type="site" description="Required for activity" evidence="14">
    <location>
        <position position="372"/>
    </location>
</feature>
<comment type="subunit">
    <text evidence="13">F-type ATPases have 2 components, CF(1) - the catalytic core - and CF(0) - the membrane proton channel. CF(1) has five subunits: alpha(3), beta(3), gamma(1), delta(1), epsilon(1). CF(0) has four main subunits: a(1), b(1), b'(1) and c(9-12).</text>
</comment>
<evidence type="ECO:0000256" key="10">
    <source>
        <dbReference type="ARBA" id="ARBA00023136"/>
    </source>
</evidence>
<keyword evidence="10 14" id="KW-0472">Membrane</keyword>